<sequence>MLGKKTYKHIKEEQKAKRNKTVKLTTLTALGIGAATIGATVAYKKAKAKQEEYDYDNYNLDSFKDENNDYELQSKVEEFNSNRLSYDNEEHSSTEEMNKFLNKIDSEDEDLNKD</sequence>
<proteinExistence type="predicted"/>
<name>A0ABU0MX33_9FIRM</name>
<reference evidence="3 4" key="1">
    <citation type="submission" date="2023-07" db="EMBL/GenBank/DDBJ databases">
        <title>Genomic Encyclopedia of Type Strains, Phase IV (KMG-IV): sequencing the most valuable type-strain genomes for metagenomic binning, comparative biology and taxonomic classification.</title>
        <authorList>
            <person name="Goeker M."/>
        </authorList>
    </citation>
    <scope>NUCLEOTIDE SEQUENCE [LARGE SCALE GENOMIC DNA]</scope>
    <source>
        <strain evidence="3 4">DSM 15049</strain>
    </source>
</reference>
<protein>
    <recommendedName>
        <fullName evidence="5">YtxH domain-containing protein</fullName>
    </recommendedName>
</protein>
<dbReference type="RefSeq" id="WP_307502715.1">
    <property type="nucleotide sequence ID" value="NZ_BAAACE010000029.1"/>
</dbReference>
<dbReference type="EMBL" id="JAUSWG010000002">
    <property type="protein sequence ID" value="MDQ0555466.1"/>
    <property type="molecule type" value="Genomic_DNA"/>
</dbReference>
<comment type="caution">
    <text evidence="3">The sequence shown here is derived from an EMBL/GenBank/DDBJ whole genome shotgun (WGS) entry which is preliminary data.</text>
</comment>
<keyword evidence="2" id="KW-0812">Transmembrane</keyword>
<keyword evidence="2" id="KW-1133">Transmembrane helix</keyword>
<feature type="region of interest" description="Disordered" evidence="1">
    <location>
        <begin position="80"/>
        <end position="114"/>
    </location>
</feature>
<evidence type="ECO:0000256" key="2">
    <source>
        <dbReference type="SAM" id="Phobius"/>
    </source>
</evidence>
<evidence type="ECO:0000313" key="3">
    <source>
        <dbReference type="EMBL" id="MDQ0555466.1"/>
    </source>
</evidence>
<accession>A0ABU0MX33</accession>
<gene>
    <name evidence="3" type="ORF">QOZ92_000579</name>
</gene>
<evidence type="ECO:0000313" key="4">
    <source>
        <dbReference type="Proteomes" id="UP001232584"/>
    </source>
</evidence>
<evidence type="ECO:0008006" key="5">
    <source>
        <dbReference type="Google" id="ProtNLM"/>
    </source>
</evidence>
<keyword evidence="4" id="KW-1185">Reference proteome</keyword>
<dbReference type="Proteomes" id="UP001232584">
    <property type="component" value="Unassembled WGS sequence"/>
</dbReference>
<evidence type="ECO:0000256" key="1">
    <source>
        <dbReference type="SAM" id="MobiDB-lite"/>
    </source>
</evidence>
<feature type="compositionally biased region" description="Basic and acidic residues" evidence="1">
    <location>
        <begin position="80"/>
        <end position="105"/>
    </location>
</feature>
<organism evidence="3 4">
    <name type="scientific">Paraclostridium ghonii</name>
    <dbReference type="NCBI Taxonomy" id="29358"/>
    <lineage>
        <taxon>Bacteria</taxon>
        <taxon>Bacillati</taxon>
        <taxon>Bacillota</taxon>
        <taxon>Clostridia</taxon>
        <taxon>Peptostreptococcales</taxon>
        <taxon>Peptostreptococcaceae</taxon>
        <taxon>Paraclostridium</taxon>
    </lineage>
</organism>
<feature type="transmembrane region" description="Helical" evidence="2">
    <location>
        <begin position="21"/>
        <end position="43"/>
    </location>
</feature>
<keyword evidence="2" id="KW-0472">Membrane</keyword>